<dbReference type="AlphaFoldDB" id="A0LIC5"/>
<dbReference type="InterPro" id="IPR002197">
    <property type="entry name" value="HTH_Fis"/>
</dbReference>
<dbReference type="GO" id="GO:0000160">
    <property type="term" value="P:phosphorelay signal transduction system"/>
    <property type="evidence" value="ECO:0007669"/>
    <property type="project" value="InterPro"/>
</dbReference>
<organism evidence="9 10">
    <name type="scientific">Syntrophobacter fumaroxidans (strain DSM 10017 / MPOB)</name>
    <dbReference type="NCBI Taxonomy" id="335543"/>
    <lineage>
        <taxon>Bacteria</taxon>
        <taxon>Pseudomonadati</taxon>
        <taxon>Thermodesulfobacteriota</taxon>
        <taxon>Syntrophobacteria</taxon>
        <taxon>Syntrophobacterales</taxon>
        <taxon>Syntrophobacteraceae</taxon>
        <taxon>Syntrophobacter</taxon>
    </lineage>
</organism>
<dbReference type="Pfam" id="PF25601">
    <property type="entry name" value="AAA_lid_14"/>
    <property type="match status" value="1"/>
</dbReference>
<dbReference type="InterPro" id="IPR009057">
    <property type="entry name" value="Homeodomain-like_sf"/>
</dbReference>
<sequence>MAEKILIVDDDPGMQIALNEFLKKRGYETDSAVSAEEALDRVKHASYDLIFLDVRLPGMTGIDAICRIRNFDEQGEIIVITAHGTRDVALEAVRNGAYDYFTKPFSLQEMDVVIRRALEKRRLQKELSELRKRTGTTEPIDRIIGQSEGMKRVKAMVARIAPLETTVLVTGESGTGKELVADMLHMLSARASAPCIKINCASIPETLLESELFGYERGAFTGAVSSRQGKFEQAHTGTIFLDEIGDMPSSLQAKLLRVVEQKQVDRLGGKKPVKVDVRVVAATNRDLLELVTRKEFRADLYYRLNVAAIHVPPLRDRKEDLPLLVGHFLREINVKLGTDLSGISREAMELLFGHDWPGNVRELANLLERVAIVNRGTTVSPEAVTIALQKHSNTLAEEGGQAMSLGDTLDELERNLILDALRKCGGVQTRAAEMLGLSAKNFWKKMKKHGIRYDGERHTEEFSQ</sequence>
<dbReference type="Gene3D" id="1.10.10.60">
    <property type="entry name" value="Homeodomain-like"/>
    <property type="match status" value="1"/>
</dbReference>
<accession>A0LIC5</accession>
<evidence type="ECO:0000256" key="6">
    <source>
        <dbReference type="PROSITE-ProRule" id="PRU00169"/>
    </source>
</evidence>
<dbReference type="Pfam" id="PF00072">
    <property type="entry name" value="Response_reg"/>
    <property type="match status" value="1"/>
</dbReference>
<dbReference type="InParanoid" id="A0LIC5"/>
<dbReference type="KEGG" id="sfu:Sfum_1488"/>
<dbReference type="Gene3D" id="1.10.8.60">
    <property type="match status" value="1"/>
</dbReference>
<dbReference type="Proteomes" id="UP000001784">
    <property type="component" value="Chromosome"/>
</dbReference>
<feature type="domain" description="Response regulatory" evidence="8">
    <location>
        <begin position="4"/>
        <end position="118"/>
    </location>
</feature>
<evidence type="ECO:0000313" key="9">
    <source>
        <dbReference type="EMBL" id="ABK17177.1"/>
    </source>
</evidence>
<keyword evidence="6" id="KW-0597">Phosphoprotein</keyword>
<dbReference type="SUPFAM" id="SSF46689">
    <property type="entry name" value="Homeodomain-like"/>
    <property type="match status" value="1"/>
</dbReference>
<dbReference type="InterPro" id="IPR002078">
    <property type="entry name" value="Sigma_54_int"/>
</dbReference>
<evidence type="ECO:0000259" key="7">
    <source>
        <dbReference type="PROSITE" id="PS50045"/>
    </source>
</evidence>
<reference evidence="9 10" key="1">
    <citation type="submission" date="2006-10" db="EMBL/GenBank/DDBJ databases">
        <title>Complete sequence of Syntrophobacter fumaroxidans MPOB.</title>
        <authorList>
            <consortium name="US DOE Joint Genome Institute"/>
            <person name="Copeland A."/>
            <person name="Lucas S."/>
            <person name="Lapidus A."/>
            <person name="Barry K."/>
            <person name="Detter J.C."/>
            <person name="Glavina del Rio T."/>
            <person name="Hammon N."/>
            <person name="Israni S."/>
            <person name="Pitluck S."/>
            <person name="Goltsman E.G."/>
            <person name="Martinez M."/>
            <person name="Schmutz J."/>
            <person name="Larimer F."/>
            <person name="Land M."/>
            <person name="Hauser L."/>
            <person name="Kyrpides N."/>
            <person name="Kim E."/>
            <person name="Boone D.R."/>
            <person name="Brockman F."/>
            <person name="Culley D."/>
            <person name="Ferry J."/>
            <person name="Gunsalus R."/>
            <person name="McInerney M.J."/>
            <person name="Morrison M."/>
            <person name="Plugge C."/>
            <person name="Rohlin L."/>
            <person name="Scholten J."/>
            <person name="Sieber J."/>
            <person name="Stams A.J.M."/>
            <person name="Worm P."/>
            <person name="Henstra A.M."/>
            <person name="Richardson P."/>
        </authorList>
    </citation>
    <scope>NUCLEOTIDE SEQUENCE [LARGE SCALE GENOMIC DNA]</scope>
    <source>
        <strain evidence="10">DSM 10017 / MPOB</strain>
    </source>
</reference>
<evidence type="ECO:0000256" key="1">
    <source>
        <dbReference type="ARBA" id="ARBA00022741"/>
    </source>
</evidence>
<dbReference type="PANTHER" id="PTHR32071">
    <property type="entry name" value="TRANSCRIPTIONAL REGULATORY PROTEIN"/>
    <property type="match status" value="1"/>
</dbReference>
<dbReference type="GO" id="GO:0006355">
    <property type="term" value="P:regulation of DNA-templated transcription"/>
    <property type="evidence" value="ECO:0007669"/>
    <property type="project" value="InterPro"/>
</dbReference>
<dbReference type="InterPro" id="IPR001789">
    <property type="entry name" value="Sig_transdc_resp-reg_receiver"/>
</dbReference>
<evidence type="ECO:0000256" key="2">
    <source>
        <dbReference type="ARBA" id="ARBA00022840"/>
    </source>
</evidence>
<dbReference type="Pfam" id="PF00158">
    <property type="entry name" value="Sigma54_activat"/>
    <property type="match status" value="1"/>
</dbReference>
<dbReference type="PROSITE" id="PS50110">
    <property type="entry name" value="RESPONSE_REGULATORY"/>
    <property type="match status" value="1"/>
</dbReference>
<evidence type="ECO:0000256" key="4">
    <source>
        <dbReference type="ARBA" id="ARBA00023125"/>
    </source>
</evidence>
<feature type="domain" description="Sigma-54 factor interaction" evidence="7">
    <location>
        <begin position="143"/>
        <end position="372"/>
    </location>
</feature>
<dbReference type="HOGENOM" id="CLU_000445_0_5_7"/>
<dbReference type="SMART" id="SM00382">
    <property type="entry name" value="AAA"/>
    <property type="match status" value="1"/>
</dbReference>
<dbReference type="InterPro" id="IPR025943">
    <property type="entry name" value="Sigma_54_int_dom_ATP-bd_2"/>
</dbReference>
<dbReference type="PROSITE" id="PS00688">
    <property type="entry name" value="SIGMA54_INTERACT_3"/>
    <property type="match status" value="1"/>
</dbReference>
<dbReference type="GO" id="GO:0043565">
    <property type="term" value="F:sequence-specific DNA binding"/>
    <property type="evidence" value="ECO:0007669"/>
    <property type="project" value="InterPro"/>
</dbReference>
<dbReference type="InterPro" id="IPR058031">
    <property type="entry name" value="AAA_lid_NorR"/>
</dbReference>
<dbReference type="PRINTS" id="PR01590">
    <property type="entry name" value="HTHFIS"/>
</dbReference>
<dbReference type="EMBL" id="CP000478">
    <property type="protein sequence ID" value="ABK17177.1"/>
    <property type="molecule type" value="Genomic_DNA"/>
</dbReference>
<dbReference type="PROSITE" id="PS00675">
    <property type="entry name" value="SIGMA54_INTERACT_1"/>
    <property type="match status" value="1"/>
</dbReference>
<dbReference type="STRING" id="335543.Sfum_1488"/>
<dbReference type="InterPro" id="IPR027417">
    <property type="entry name" value="P-loop_NTPase"/>
</dbReference>
<dbReference type="FunFam" id="3.40.50.300:FF:000006">
    <property type="entry name" value="DNA-binding transcriptional regulator NtrC"/>
    <property type="match status" value="1"/>
</dbReference>
<evidence type="ECO:0000259" key="8">
    <source>
        <dbReference type="PROSITE" id="PS50110"/>
    </source>
</evidence>
<dbReference type="OrthoDB" id="9763792at2"/>
<dbReference type="Pfam" id="PF02954">
    <property type="entry name" value="HTH_8"/>
    <property type="match status" value="1"/>
</dbReference>
<dbReference type="CDD" id="cd00009">
    <property type="entry name" value="AAA"/>
    <property type="match status" value="1"/>
</dbReference>
<dbReference type="PROSITE" id="PS50045">
    <property type="entry name" value="SIGMA54_INTERACT_4"/>
    <property type="match status" value="1"/>
</dbReference>
<dbReference type="RefSeq" id="WP_011698348.1">
    <property type="nucleotide sequence ID" value="NC_008554.1"/>
</dbReference>
<keyword evidence="3" id="KW-0805">Transcription regulation</keyword>
<dbReference type="SUPFAM" id="SSF52540">
    <property type="entry name" value="P-loop containing nucleoside triphosphate hydrolases"/>
    <property type="match status" value="1"/>
</dbReference>
<keyword evidence="1" id="KW-0547">Nucleotide-binding</keyword>
<dbReference type="InterPro" id="IPR025944">
    <property type="entry name" value="Sigma_54_int_dom_CS"/>
</dbReference>
<proteinExistence type="predicted"/>
<dbReference type="PROSITE" id="PS00676">
    <property type="entry name" value="SIGMA54_INTERACT_2"/>
    <property type="match status" value="1"/>
</dbReference>
<evidence type="ECO:0000256" key="3">
    <source>
        <dbReference type="ARBA" id="ARBA00023015"/>
    </source>
</evidence>
<dbReference type="InterPro" id="IPR011006">
    <property type="entry name" value="CheY-like_superfamily"/>
</dbReference>
<keyword evidence="5" id="KW-0804">Transcription</keyword>
<gene>
    <name evidence="9" type="ordered locus">Sfum_1488</name>
</gene>
<dbReference type="SUPFAM" id="SSF52172">
    <property type="entry name" value="CheY-like"/>
    <property type="match status" value="1"/>
</dbReference>
<keyword evidence="10" id="KW-1185">Reference proteome</keyword>
<keyword evidence="2" id="KW-0067">ATP-binding</keyword>
<protein>
    <submittedName>
        <fullName evidence="9">Two component, sigma54 specific, transcriptional regulator, Fis family</fullName>
    </submittedName>
</protein>
<evidence type="ECO:0000313" key="10">
    <source>
        <dbReference type="Proteomes" id="UP000001784"/>
    </source>
</evidence>
<keyword evidence="4" id="KW-0238">DNA-binding</keyword>
<dbReference type="GO" id="GO:0005524">
    <property type="term" value="F:ATP binding"/>
    <property type="evidence" value="ECO:0007669"/>
    <property type="project" value="UniProtKB-KW"/>
</dbReference>
<dbReference type="InterPro" id="IPR003593">
    <property type="entry name" value="AAA+_ATPase"/>
</dbReference>
<dbReference type="eggNOG" id="COG2204">
    <property type="taxonomic scope" value="Bacteria"/>
</dbReference>
<dbReference type="Gene3D" id="3.40.50.2300">
    <property type="match status" value="1"/>
</dbReference>
<evidence type="ECO:0000256" key="5">
    <source>
        <dbReference type="ARBA" id="ARBA00023163"/>
    </source>
</evidence>
<dbReference type="Gene3D" id="3.40.50.300">
    <property type="entry name" value="P-loop containing nucleotide triphosphate hydrolases"/>
    <property type="match status" value="1"/>
</dbReference>
<feature type="modified residue" description="4-aspartylphosphate" evidence="6">
    <location>
        <position position="53"/>
    </location>
</feature>
<dbReference type="InterPro" id="IPR025662">
    <property type="entry name" value="Sigma_54_int_dom_ATP-bd_1"/>
</dbReference>
<dbReference type="SMART" id="SM00448">
    <property type="entry name" value="REC"/>
    <property type="match status" value="1"/>
</dbReference>
<name>A0LIC5_SYNFM</name>